<dbReference type="GO" id="GO:0008033">
    <property type="term" value="P:tRNA processing"/>
    <property type="evidence" value="ECO:0007669"/>
    <property type="project" value="UniProtKB-KW"/>
</dbReference>
<dbReference type="AlphaFoldDB" id="A0A929F6U2"/>
<keyword evidence="5" id="KW-0808">Transferase</keyword>
<dbReference type="Proteomes" id="UP000615026">
    <property type="component" value="Unassembled WGS sequence"/>
</dbReference>
<dbReference type="GO" id="GO:0005524">
    <property type="term" value="F:ATP binding"/>
    <property type="evidence" value="ECO:0007669"/>
    <property type="project" value="UniProtKB-KW"/>
</dbReference>
<protein>
    <recommendedName>
        <fullName evidence="10">L-threonylcarbamoyladenylate synthase</fullName>
        <ecNumber evidence="3">2.7.7.87</ecNumber>
    </recommendedName>
    <alternativeName>
        <fullName evidence="10">L-threonylcarbamoyladenylate synthase</fullName>
    </alternativeName>
</protein>
<keyword evidence="4" id="KW-0963">Cytoplasm</keyword>
<reference evidence="13" key="1">
    <citation type="submission" date="2020-10" db="EMBL/GenBank/DDBJ databases">
        <authorList>
            <person name="Castelo-Branco R."/>
            <person name="Eusebio N."/>
            <person name="Adriana R."/>
            <person name="Vieira A."/>
            <person name="Brugerolle De Fraissinette N."/>
            <person name="Rezende De Castro R."/>
            <person name="Schneider M.P."/>
            <person name="Vasconcelos V."/>
            <person name="Leao P.N."/>
        </authorList>
    </citation>
    <scope>NUCLEOTIDE SEQUENCE</scope>
    <source>
        <strain evidence="13">LEGE 11479</strain>
    </source>
</reference>
<name>A0A929F6U2_LEPEC</name>
<dbReference type="InterPro" id="IPR006070">
    <property type="entry name" value="Sua5-like_dom"/>
</dbReference>
<evidence type="ECO:0000256" key="2">
    <source>
        <dbReference type="ARBA" id="ARBA00007663"/>
    </source>
</evidence>
<comment type="subcellular location">
    <subcellularLocation>
        <location evidence="1">Cytoplasm</location>
    </subcellularLocation>
</comment>
<proteinExistence type="inferred from homology"/>
<dbReference type="GO" id="GO:0006450">
    <property type="term" value="P:regulation of translational fidelity"/>
    <property type="evidence" value="ECO:0007669"/>
    <property type="project" value="TreeGrafter"/>
</dbReference>
<dbReference type="GO" id="GO:0003725">
    <property type="term" value="F:double-stranded RNA binding"/>
    <property type="evidence" value="ECO:0007669"/>
    <property type="project" value="InterPro"/>
</dbReference>
<keyword evidence="9" id="KW-0067">ATP-binding</keyword>
<evidence type="ECO:0000313" key="14">
    <source>
        <dbReference type="Proteomes" id="UP000615026"/>
    </source>
</evidence>
<dbReference type="EC" id="2.7.7.87" evidence="3"/>
<evidence type="ECO:0000259" key="12">
    <source>
        <dbReference type="PROSITE" id="PS51163"/>
    </source>
</evidence>
<dbReference type="RefSeq" id="WP_193993809.1">
    <property type="nucleotide sequence ID" value="NZ_JADEXP010000123.1"/>
</dbReference>
<evidence type="ECO:0000256" key="9">
    <source>
        <dbReference type="ARBA" id="ARBA00022840"/>
    </source>
</evidence>
<dbReference type="GO" id="GO:0061710">
    <property type="term" value="F:L-threonylcarbamoyladenylate synthase"/>
    <property type="evidence" value="ECO:0007669"/>
    <property type="project" value="UniProtKB-EC"/>
</dbReference>
<keyword evidence="14" id="KW-1185">Reference proteome</keyword>
<comment type="similarity">
    <text evidence="2">Belongs to the SUA5 family.</text>
</comment>
<feature type="domain" description="YrdC-like" evidence="12">
    <location>
        <begin position="4"/>
        <end position="201"/>
    </location>
</feature>
<dbReference type="GO" id="GO:0000049">
    <property type="term" value="F:tRNA binding"/>
    <property type="evidence" value="ECO:0007669"/>
    <property type="project" value="TreeGrafter"/>
</dbReference>
<dbReference type="Pfam" id="PF01300">
    <property type="entry name" value="Sua5_yciO_yrdC"/>
    <property type="match status" value="1"/>
</dbReference>
<dbReference type="InterPro" id="IPR017945">
    <property type="entry name" value="DHBP_synth_RibB-like_a/b_dom"/>
</dbReference>
<keyword evidence="8" id="KW-0547">Nucleotide-binding</keyword>
<keyword evidence="7" id="KW-0548">Nucleotidyltransferase</keyword>
<accession>A0A929F6U2</accession>
<comment type="caution">
    <text evidence="13">The sequence shown here is derived from an EMBL/GenBank/DDBJ whole genome shotgun (WGS) entry which is preliminary data.</text>
</comment>
<comment type="catalytic activity">
    <reaction evidence="11">
        <text>L-threonine + hydrogencarbonate + ATP = L-threonylcarbamoyladenylate + diphosphate + H2O</text>
        <dbReference type="Rhea" id="RHEA:36407"/>
        <dbReference type="ChEBI" id="CHEBI:15377"/>
        <dbReference type="ChEBI" id="CHEBI:17544"/>
        <dbReference type="ChEBI" id="CHEBI:30616"/>
        <dbReference type="ChEBI" id="CHEBI:33019"/>
        <dbReference type="ChEBI" id="CHEBI:57926"/>
        <dbReference type="ChEBI" id="CHEBI:73682"/>
        <dbReference type="EC" id="2.7.7.87"/>
    </reaction>
</comment>
<evidence type="ECO:0000256" key="5">
    <source>
        <dbReference type="ARBA" id="ARBA00022679"/>
    </source>
</evidence>
<gene>
    <name evidence="13" type="ORF">IQ260_14445</name>
</gene>
<evidence type="ECO:0000256" key="6">
    <source>
        <dbReference type="ARBA" id="ARBA00022694"/>
    </source>
</evidence>
<dbReference type="PANTHER" id="PTHR17490:SF16">
    <property type="entry name" value="THREONYLCARBAMOYL-AMP SYNTHASE"/>
    <property type="match status" value="1"/>
</dbReference>
<evidence type="ECO:0000256" key="10">
    <source>
        <dbReference type="ARBA" id="ARBA00029774"/>
    </source>
</evidence>
<evidence type="ECO:0000256" key="1">
    <source>
        <dbReference type="ARBA" id="ARBA00004496"/>
    </source>
</evidence>
<evidence type="ECO:0000313" key="13">
    <source>
        <dbReference type="EMBL" id="MBE9067851.1"/>
    </source>
</evidence>
<dbReference type="EMBL" id="JADEXP010000123">
    <property type="protein sequence ID" value="MBE9067851.1"/>
    <property type="molecule type" value="Genomic_DNA"/>
</dbReference>
<keyword evidence="6" id="KW-0819">tRNA processing</keyword>
<sequence length="203" mass="22159">MPYISSLQDYVQAALSGEVVALPTDTVWGVAVTPDHSASLYTLKQRSLEKSLILLGAQASDLWPYVTIDAAQWQTMTERYWPGQLTLVVPASPKVPLAMHPTTPDTIGVRVPDHPVARQILALTGPLATTSANVSGQPSLSSLEQVLNQFPSVYGLDSSAFQALFLQLTHQQKVIPSPSRLPSTVVRWQSGQWEILRQGTVYL</sequence>
<dbReference type="PANTHER" id="PTHR17490">
    <property type="entry name" value="SUA5"/>
    <property type="match status" value="1"/>
</dbReference>
<organism evidence="13 14">
    <name type="scientific">Leptolyngbya cf. ectocarpi LEGE 11479</name>
    <dbReference type="NCBI Taxonomy" id="1828722"/>
    <lineage>
        <taxon>Bacteria</taxon>
        <taxon>Bacillati</taxon>
        <taxon>Cyanobacteriota</taxon>
        <taxon>Cyanophyceae</taxon>
        <taxon>Leptolyngbyales</taxon>
        <taxon>Leptolyngbyaceae</taxon>
        <taxon>Leptolyngbya group</taxon>
        <taxon>Leptolyngbya</taxon>
    </lineage>
</organism>
<evidence type="ECO:0000256" key="8">
    <source>
        <dbReference type="ARBA" id="ARBA00022741"/>
    </source>
</evidence>
<dbReference type="SUPFAM" id="SSF55821">
    <property type="entry name" value="YrdC/RibB"/>
    <property type="match status" value="1"/>
</dbReference>
<evidence type="ECO:0000256" key="3">
    <source>
        <dbReference type="ARBA" id="ARBA00012584"/>
    </source>
</evidence>
<dbReference type="Gene3D" id="3.90.870.10">
    <property type="entry name" value="DHBP synthase"/>
    <property type="match status" value="1"/>
</dbReference>
<dbReference type="InterPro" id="IPR050156">
    <property type="entry name" value="TC-AMP_synthase_SUA5"/>
</dbReference>
<evidence type="ECO:0000256" key="7">
    <source>
        <dbReference type="ARBA" id="ARBA00022695"/>
    </source>
</evidence>
<dbReference type="PROSITE" id="PS51163">
    <property type="entry name" value="YRDC"/>
    <property type="match status" value="1"/>
</dbReference>
<evidence type="ECO:0000256" key="4">
    <source>
        <dbReference type="ARBA" id="ARBA00022490"/>
    </source>
</evidence>
<evidence type="ECO:0000256" key="11">
    <source>
        <dbReference type="ARBA" id="ARBA00048366"/>
    </source>
</evidence>
<dbReference type="GO" id="GO:0005737">
    <property type="term" value="C:cytoplasm"/>
    <property type="evidence" value="ECO:0007669"/>
    <property type="project" value="UniProtKB-SubCell"/>
</dbReference>